<proteinExistence type="inferred from homology"/>
<evidence type="ECO:0000256" key="4">
    <source>
        <dbReference type="ARBA" id="ARBA00037096"/>
    </source>
</evidence>
<keyword evidence="3" id="KW-0560">Oxidoreductase</keyword>
<dbReference type="OrthoDB" id="37659at2759"/>
<name>G4TH31_SERID</name>
<keyword evidence="2" id="KW-0521">NADP</keyword>
<protein>
    <recommendedName>
        <fullName evidence="7">NAD(P)-binding protein</fullName>
    </recommendedName>
</protein>
<dbReference type="STRING" id="1109443.G4TH31"/>
<gene>
    <name evidence="5" type="ORF">PIIN_04561</name>
</gene>
<evidence type="ECO:0000256" key="2">
    <source>
        <dbReference type="ARBA" id="ARBA00022857"/>
    </source>
</evidence>
<dbReference type="OMA" id="DTLHICA"/>
<comment type="function">
    <text evidence="4">Putative oxidoreductase.</text>
</comment>
<dbReference type="AlphaFoldDB" id="G4TH31"/>
<evidence type="ECO:0008006" key="7">
    <source>
        <dbReference type="Google" id="ProtNLM"/>
    </source>
</evidence>
<comment type="caution">
    <text evidence="5">The sequence shown here is derived from an EMBL/GenBank/DDBJ whole genome shotgun (WGS) entry which is preliminary data.</text>
</comment>
<dbReference type="GO" id="GO:0016020">
    <property type="term" value="C:membrane"/>
    <property type="evidence" value="ECO:0007669"/>
    <property type="project" value="TreeGrafter"/>
</dbReference>
<evidence type="ECO:0000256" key="1">
    <source>
        <dbReference type="ARBA" id="ARBA00006484"/>
    </source>
</evidence>
<accession>G4TH31</accession>
<dbReference type="Gene3D" id="3.40.50.720">
    <property type="entry name" value="NAD(P)-binding Rossmann-like Domain"/>
    <property type="match status" value="1"/>
</dbReference>
<reference evidence="5 6" key="1">
    <citation type="journal article" date="2011" name="PLoS Pathog.">
        <title>Endophytic Life Strategies Decoded by Genome and Transcriptome Analyses of the Mutualistic Root Symbiont Piriformospora indica.</title>
        <authorList>
            <person name="Zuccaro A."/>
            <person name="Lahrmann U."/>
            <person name="Guldener U."/>
            <person name="Langen G."/>
            <person name="Pfiffi S."/>
            <person name="Biedenkopf D."/>
            <person name="Wong P."/>
            <person name="Samans B."/>
            <person name="Grimm C."/>
            <person name="Basiewicz M."/>
            <person name="Murat C."/>
            <person name="Martin F."/>
            <person name="Kogel K.H."/>
        </authorList>
    </citation>
    <scope>NUCLEOTIDE SEQUENCE [LARGE SCALE GENOMIC DNA]</scope>
    <source>
        <strain evidence="5 6">DSM 11827</strain>
    </source>
</reference>
<dbReference type="EMBL" id="CAFZ01000089">
    <property type="protein sequence ID" value="CCA70624.1"/>
    <property type="molecule type" value="Genomic_DNA"/>
</dbReference>
<dbReference type="eggNOG" id="KOG1205">
    <property type="taxonomic scope" value="Eukaryota"/>
</dbReference>
<dbReference type="Proteomes" id="UP000007148">
    <property type="component" value="Unassembled WGS sequence"/>
</dbReference>
<dbReference type="PROSITE" id="PS00061">
    <property type="entry name" value="ADH_SHORT"/>
    <property type="match status" value="1"/>
</dbReference>
<dbReference type="PRINTS" id="PR00081">
    <property type="entry name" value="GDHRDH"/>
</dbReference>
<dbReference type="InParanoid" id="G4TH31"/>
<dbReference type="PANTHER" id="PTHR44196">
    <property type="entry name" value="DEHYDROGENASE/REDUCTASE SDR FAMILY MEMBER 7B"/>
    <property type="match status" value="1"/>
</dbReference>
<dbReference type="InterPro" id="IPR002347">
    <property type="entry name" value="SDR_fam"/>
</dbReference>
<organism evidence="5 6">
    <name type="scientific">Serendipita indica (strain DSM 11827)</name>
    <name type="common">Root endophyte fungus</name>
    <name type="synonym">Piriformospora indica</name>
    <dbReference type="NCBI Taxonomy" id="1109443"/>
    <lineage>
        <taxon>Eukaryota</taxon>
        <taxon>Fungi</taxon>
        <taxon>Dikarya</taxon>
        <taxon>Basidiomycota</taxon>
        <taxon>Agaricomycotina</taxon>
        <taxon>Agaricomycetes</taxon>
        <taxon>Sebacinales</taxon>
        <taxon>Serendipitaceae</taxon>
        <taxon>Serendipita</taxon>
    </lineage>
</organism>
<keyword evidence="6" id="KW-1185">Reference proteome</keyword>
<evidence type="ECO:0000313" key="6">
    <source>
        <dbReference type="Proteomes" id="UP000007148"/>
    </source>
</evidence>
<dbReference type="GO" id="GO:0016491">
    <property type="term" value="F:oxidoreductase activity"/>
    <property type="evidence" value="ECO:0007669"/>
    <property type="project" value="UniProtKB-KW"/>
</dbReference>
<dbReference type="HOGENOM" id="CLU_056799_1_0_1"/>
<dbReference type="Pfam" id="PF00106">
    <property type="entry name" value="adh_short"/>
    <property type="match status" value="1"/>
</dbReference>
<dbReference type="InterPro" id="IPR036291">
    <property type="entry name" value="NAD(P)-bd_dom_sf"/>
</dbReference>
<dbReference type="PANTHER" id="PTHR44196:SF1">
    <property type="entry name" value="DEHYDROGENASE_REDUCTASE SDR FAMILY MEMBER 7B"/>
    <property type="match status" value="1"/>
</dbReference>
<dbReference type="InterPro" id="IPR020904">
    <property type="entry name" value="Sc_DH/Rdtase_CS"/>
</dbReference>
<sequence>MATIPAHLRENKPLSILLASIAAFVIARHTLSRKARRTTTIPRNQERVVIIGASSGVGREIAKIYASRGALVCLVGRRQKELDEATQECLQLYPEDTDKSTRKAIYKVADSTDAVQLVALRDFVNAHWGQVDTLFICAGVSSLRPLLEVAGSPHGVVDTTVEGIQHTQAIAQKAIDGNFIGPLSAALTFIPFLQHTSPAPAIHLVSSLAALIPPPTRTLYSATKASSLMLFRALSIEHPRISFSHICPGTIQGNFRASAVDVVGARVTVPNGGVRENLDGAMSARDVAKRCIRMVDEGQTGVEIIPLKYKAGFFLSWLFPAWIDKKARQKYDFTSFSQ</sequence>
<evidence type="ECO:0000256" key="3">
    <source>
        <dbReference type="ARBA" id="ARBA00023002"/>
    </source>
</evidence>
<evidence type="ECO:0000313" key="5">
    <source>
        <dbReference type="EMBL" id="CCA70624.1"/>
    </source>
</evidence>
<dbReference type="SUPFAM" id="SSF51735">
    <property type="entry name" value="NAD(P)-binding Rossmann-fold domains"/>
    <property type="match status" value="1"/>
</dbReference>
<comment type="similarity">
    <text evidence="1">Belongs to the short-chain dehydrogenases/reductases (SDR) family.</text>
</comment>